<evidence type="ECO:0000256" key="6">
    <source>
        <dbReference type="ARBA" id="ARBA00023054"/>
    </source>
</evidence>
<keyword evidence="8 9" id="KW-0137">Centromere</keyword>
<dbReference type="PANTHER" id="PTHR14281:SF0">
    <property type="entry name" value="KINETOCHORE PROTEIN SPC25"/>
    <property type="match status" value="1"/>
</dbReference>
<evidence type="ECO:0000256" key="5">
    <source>
        <dbReference type="ARBA" id="ARBA00022838"/>
    </source>
</evidence>
<keyword evidence="3 9" id="KW-0132">Cell division</keyword>
<protein>
    <recommendedName>
        <fullName evidence="9">Kinetochore protein SPC25</fullName>
    </recommendedName>
</protein>
<sequence>MLRSSMSNLLPQPGSQGVGIGLGMTIGGTGGNAQLPPPPRTPRIVRESIIPPPQTPARLLQPQGYTSDTVVVSSTPAHLSKEIALIDMKPICSAFTQSFDSWALLKRKSLADSRSVFLNEIKDLVARKKELENLLESYKASEADIQQTFGRQRKEQELMEEEISQIAQARKARTEELDILNLKTSALTREIQEKRQALQLRASTRKNEKDDLMPLISMYERLLAMKMVTTKAGVIRFVFTHINELKLDQEYSFEICVSSDTAYSLISCKPMIPEIDAWLEWLNSSRELFGFVKNMRAAFVKYTRTQTRHMT</sequence>
<evidence type="ECO:0000256" key="7">
    <source>
        <dbReference type="ARBA" id="ARBA00023306"/>
    </source>
</evidence>
<reference evidence="12 13" key="1">
    <citation type="submission" date="2021-02" db="EMBL/GenBank/DDBJ databases">
        <title>Variation within the Batrachochytrium salamandrivorans European outbreak.</title>
        <authorList>
            <person name="Kelly M."/>
            <person name="Pasmans F."/>
            <person name="Shea T.P."/>
            <person name="Munoz J.F."/>
            <person name="Carranza S."/>
            <person name="Cuomo C.A."/>
            <person name="Martel A."/>
        </authorList>
    </citation>
    <scope>NUCLEOTIDE SEQUENCE [LARGE SCALE GENOMIC DNA]</scope>
    <source>
        <strain evidence="12 13">AMFP18/2</strain>
    </source>
</reference>
<accession>A0ABQ8ETI7</accession>
<dbReference type="Pfam" id="PF08234">
    <property type="entry name" value="Spindle_Spc25"/>
    <property type="match status" value="1"/>
</dbReference>
<comment type="subcellular location">
    <subcellularLocation>
        <location evidence="9">Nucleus</location>
    </subcellularLocation>
    <subcellularLocation>
        <location evidence="9">Chromosome</location>
        <location evidence="9">Centromere</location>
        <location evidence="9">Kinetochore</location>
    </subcellularLocation>
</comment>
<comment type="similarity">
    <text evidence="1 9">Belongs to the SPC25 family.</text>
</comment>
<keyword evidence="13" id="KW-1185">Reference proteome</keyword>
<dbReference type="Gene3D" id="3.30.457.50">
    <property type="entry name" value="Chromosome segregation protein Spc25"/>
    <property type="match status" value="1"/>
</dbReference>
<gene>
    <name evidence="12" type="ORF">BASA50_000712</name>
</gene>
<evidence type="ECO:0000256" key="10">
    <source>
        <dbReference type="SAM" id="Coils"/>
    </source>
</evidence>
<organism evidence="12 13">
    <name type="scientific">Batrachochytrium salamandrivorans</name>
    <dbReference type="NCBI Taxonomy" id="1357716"/>
    <lineage>
        <taxon>Eukaryota</taxon>
        <taxon>Fungi</taxon>
        <taxon>Fungi incertae sedis</taxon>
        <taxon>Chytridiomycota</taxon>
        <taxon>Chytridiomycota incertae sedis</taxon>
        <taxon>Chytridiomycetes</taxon>
        <taxon>Rhizophydiales</taxon>
        <taxon>Rhizophydiales incertae sedis</taxon>
        <taxon>Batrachochytrium</taxon>
    </lineage>
</organism>
<dbReference type="InterPro" id="IPR045143">
    <property type="entry name" value="Spc25"/>
</dbReference>
<comment type="subunit">
    <text evidence="9">Component of the NDC80 complex.</text>
</comment>
<evidence type="ECO:0000256" key="3">
    <source>
        <dbReference type="ARBA" id="ARBA00022618"/>
    </source>
</evidence>
<feature type="coiled-coil region" evidence="10">
    <location>
        <begin position="114"/>
        <end position="148"/>
    </location>
</feature>
<proteinExistence type="inferred from homology"/>
<comment type="caution">
    <text evidence="12">The sequence shown here is derived from an EMBL/GenBank/DDBJ whole genome shotgun (WGS) entry which is preliminary data.</text>
</comment>
<keyword evidence="9" id="KW-0539">Nucleus</keyword>
<keyword evidence="4 9" id="KW-0498">Mitosis</keyword>
<name>A0ABQ8ETI7_9FUNG</name>
<evidence type="ECO:0000256" key="8">
    <source>
        <dbReference type="ARBA" id="ARBA00023328"/>
    </source>
</evidence>
<evidence type="ECO:0000259" key="11">
    <source>
        <dbReference type="Pfam" id="PF08234"/>
    </source>
</evidence>
<keyword evidence="7 9" id="KW-0131">Cell cycle</keyword>
<evidence type="ECO:0000313" key="13">
    <source>
        <dbReference type="Proteomes" id="UP001648503"/>
    </source>
</evidence>
<dbReference type="PANTHER" id="PTHR14281">
    <property type="entry name" value="KINETOCHORE PROTEIN SPC25-RELATED"/>
    <property type="match status" value="1"/>
</dbReference>
<keyword evidence="5 9" id="KW-0995">Kinetochore</keyword>
<evidence type="ECO:0000256" key="9">
    <source>
        <dbReference type="RuleBase" id="RU367150"/>
    </source>
</evidence>
<dbReference type="CDD" id="cd23784">
    <property type="entry name" value="RWD_Spc25"/>
    <property type="match status" value="1"/>
</dbReference>
<dbReference type="Proteomes" id="UP001648503">
    <property type="component" value="Unassembled WGS sequence"/>
</dbReference>
<dbReference type="InterPro" id="IPR013255">
    <property type="entry name" value="Spc25_C"/>
</dbReference>
<comment type="function">
    <text evidence="9">Acts as a component of the essential kinetochore-associated NDC80 complex, which is required for chromosome segregation and spindle checkpoint activity.</text>
</comment>
<evidence type="ECO:0000256" key="1">
    <source>
        <dbReference type="ARBA" id="ARBA00006379"/>
    </source>
</evidence>
<evidence type="ECO:0000313" key="12">
    <source>
        <dbReference type="EMBL" id="KAH6586248.1"/>
    </source>
</evidence>
<evidence type="ECO:0000256" key="4">
    <source>
        <dbReference type="ARBA" id="ARBA00022776"/>
    </source>
</evidence>
<keyword evidence="6 10" id="KW-0175">Coiled coil</keyword>
<feature type="domain" description="Chromosome segregation protein Spc25 C-terminal" evidence="11">
    <location>
        <begin position="231"/>
        <end position="300"/>
    </location>
</feature>
<dbReference type="EMBL" id="JAFCIX010000575">
    <property type="protein sequence ID" value="KAH6586248.1"/>
    <property type="molecule type" value="Genomic_DNA"/>
</dbReference>
<keyword evidence="2 9" id="KW-0158">Chromosome</keyword>
<evidence type="ECO:0000256" key="2">
    <source>
        <dbReference type="ARBA" id="ARBA00022454"/>
    </source>
</evidence>